<comment type="similarity">
    <text evidence="2">Belongs to the zinc-containing alcohol dehydrogenase family.</text>
</comment>
<dbReference type="AlphaFoldDB" id="A0A7V0Z458"/>
<evidence type="ECO:0000313" key="8">
    <source>
        <dbReference type="EMBL" id="HDY58194.1"/>
    </source>
</evidence>
<dbReference type="PANTHER" id="PTHR42940:SF8">
    <property type="entry name" value="VACUOLAR PROTEIN SORTING-ASSOCIATED PROTEIN 11"/>
    <property type="match status" value="1"/>
</dbReference>
<dbReference type="SUPFAM" id="SSF51735">
    <property type="entry name" value="NAD(P)-binding Rossmann-fold domains"/>
    <property type="match status" value="1"/>
</dbReference>
<dbReference type="GO" id="GO:0004022">
    <property type="term" value="F:alcohol dehydrogenase (NAD+) activity"/>
    <property type="evidence" value="ECO:0007669"/>
    <property type="project" value="TreeGrafter"/>
</dbReference>
<evidence type="ECO:0000259" key="7">
    <source>
        <dbReference type="Pfam" id="PF08240"/>
    </source>
</evidence>
<organism evidence="8">
    <name type="scientific">candidate division WOR-3 bacterium</name>
    <dbReference type="NCBI Taxonomy" id="2052148"/>
    <lineage>
        <taxon>Bacteria</taxon>
        <taxon>Bacteria division WOR-3</taxon>
    </lineage>
</organism>
<evidence type="ECO:0000256" key="5">
    <source>
        <dbReference type="ARBA" id="ARBA00023002"/>
    </source>
</evidence>
<comment type="cofactor">
    <cofactor evidence="1">
        <name>Zn(2+)</name>
        <dbReference type="ChEBI" id="CHEBI:29105"/>
    </cofactor>
</comment>
<dbReference type="EC" id="1.-.-.-" evidence="8"/>
<dbReference type="PANTHER" id="PTHR42940">
    <property type="entry name" value="ALCOHOL DEHYDROGENASE 1-RELATED"/>
    <property type="match status" value="1"/>
</dbReference>
<evidence type="ECO:0000256" key="2">
    <source>
        <dbReference type="ARBA" id="ARBA00008072"/>
    </source>
</evidence>
<dbReference type="EMBL" id="DSKY01000003">
    <property type="protein sequence ID" value="HDY58194.1"/>
    <property type="molecule type" value="Genomic_DNA"/>
</dbReference>
<feature type="domain" description="Alcohol dehydrogenase-like C-terminal" evidence="6">
    <location>
        <begin position="181"/>
        <end position="293"/>
    </location>
</feature>
<name>A0A7V0Z458_UNCW3</name>
<dbReference type="InterPro" id="IPR014187">
    <property type="entry name" value="ADH_Zn_typ-2"/>
</dbReference>
<accession>A0A7V0Z458</accession>
<dbReference type="CDD" id="cd08298">
    <property type="entry name" value="CAD2"/>
    <property type="match status" value="1"/>
</dbReference>
<sequence length="332" mass="36823">MKAMVLKKQDRIENSPLRLEELPVPEPEESKIRLKISVCGVCRTDLHIVEGELPAHKMPVIIGHQIVGRVDKVGRNAKKYKLGERLGVPWLFKTCGICKYCKSNRENLCDNPMFTGYDADGGFAEYTIVEEDFAYPLPENYTDREVAPLLCAGVIGYQAFKATGLKNSGELGLFGFGSSAHILLQVCIHLGIDAYVVSRTEKELQLAKKLGAKWTGKIDDDMGTLLDAVIVFAPSGELLIKALKRIEKGGRVVSAGIYTTPLPGFDYSYIYPEKTLTSVAHTSRQNVQEFLKLAGEFKIKTQINEYRLEDANDALLNIKHSKISGSSILIIE</sequence>
<evidence type="ECO:0000256" key="1">
    <source>
        <dbReference type="ARBA" id="ARBA00001947"/>
    </source>
</evidence>
<proteinExistence type="inferred from homology"/>
<dbReference type="Gene3D" id="3.40.50.720">
    <property type="entry name" value="NAD(P)-binding Rossmann-like Domain"/>
    <property type="match status" value="1"/>
</dbReference>
<keyword evidence="5 8" id="KW-0560">Oxidoreductase</keyword>
<dbReference type="InterPro" id="IPR036291">
    <property type="entry name" value="NAD(P)-bd_dom_sf"/>
</dbReference>
<dbReference type="Pfam" id="PF00107">
    <property type="entry name" value="ADH_zinc_N"/>
    <property type="match status" value="1"/>
</dbReference>
<dbReference type="SUPFAM" id="SSF50129">
    <property type="entry name" value="GroES-like"/>
    <property type="match status" value="1"/>
</dbReference>
<feature type="domain" description="Alcohol dehydrogenase-like N-terminal" evidence="7">
    <location>
        <begin position="30"/>
        <end position="139"/>
    </location>
</feature>
<dbReference type="InterPro" id="IPR013154">
    <property type="entry name" value="ADH-like_N"/>
</dbReference>
<protein>
    <submittedName>
        <fullName evidence="8">Zinc-binding alcohol dehydrogenase family protein</fullName>
        <ecNumber evidence="8">1.-.-.-</ecNumber>
    </submittedName>
</protein>
<keyword evidence="3" id="KW-0479">Metal-binding</keyword>
<evidence type="ECO:0000256" key="4">
    <source>
        <dbReference type="ARBA" id="ARBA00022833"/>
    </source>
</evidence>
<evidence type="ECO:0000259" key="6">
    <source>
        <dbReference type="Pfam" id="PF00107"/>
    </source>
</evidence>
<dbReference type="NCBIfam" id="TIGR02822">
    <property type="entry name" value="adh_fam_2"/>
    <property type="match status" value="1"/>
</dbReference>
<dbReference type="InterPro" id="IPR013149">
    <property type="entry name" value="ADH-like_C"/>
</dbReference>
<comment type="caution">
    <text evidence="8">The sequence shown here is derived from an EMBL/GenBank/DDBJ whole genome shotgun (WGS) entry which is preliminary data.</text>
</comment>
<dbReference type="InterPro" id="IPR011032">
    <property type="entry name" value="GroES-like_sf"/>
</dbReference>
<dbReference type="Gene3D" id="3.90.180.10">
    <property type="entry name" value="Medium-chain alcohol dehydrogenases, catalytic domain"/>
    <property type="match status" value="1"/>
</dbReference>
<evidence type="ECO:0000256" key="3">
    <source>
        <dbReference type="ARBA" id="ARBA00022723"/>
    </source>
</evidence>
<dbReference type="GO" id="GO:0046872">
    <property type="term" value="F:metal ion binding"/>
    <property type="evidence" value="ECO:0007669"/>
    <property type="project" value="UniProtKB-KW"/>
</dbReference>
<gene>
    <name evidence="8" type="ORF">ENP86_01365</name>
</gene>
<reference evidence="8" key="1">
    <citation type="journal article" date="2020" name="mSystems">
        <title>Genome- and Community-Level Interaction Insights into Carbon Utilization and Element Cycling Functions of Hydrothermarchaeota in Hydrothermal Sediment.</title>
        <authorList>
            <person name="Zhou Z."/>
            <person name="Liu Y."/>
            <person name="Xu W."/>
            <person name="Pan J."/>
            <person name="Luo Z.H."/>
            <person name="Li M."/>
        </authorList>
    </citation>
    <scope>NUCLEOTIDE SEQUENCE [LARGE SCALE GENOMIC DNA]</scope>
    <source>
        <strain evidence="8">SpSt-258</strain>
    </source>
</reference>
<dbReference type="GO" id="GO:0005737">
    <property type="term" value="C:cytoplasm"/>
    <property type="evidence" value="ECO:0007669"/>
    <property type="project" value="TreeGrafter"/>
</dbReference>
<dbReference type="Pfam" id="PF08240">
    <property type="entry name" value="ADH_N"/>
    <property type="match status" value="1"/>
</dbReference>
<keyword evidence="4" id="KW-0862">Zinc</keyword>